<dbReference type="AlphaFoldDB" id="A0A6I2R325"/>
<evidence type="ECO:0000313" key="3">
    <source>
        <dbReference type="EMBL" id="MSB19883.1"/>
    </source>
</evidence>
<evidence type="ECO:0000313" key="1">
    <source>
        <dbReference type="EMBL" id="MDB7904672.1"/>
    </source>
</evidence>
<evidence type="ECO:0008006" key="5">
    <source>
        <dbReference type="Google" id="ProtNLM"/>
    </source>
</evidence>
<evidence type="ECO:0000313" key="2">
    <source>
        <dbReference type="EMBL" id="MDB7935150.1"/>
    </source>
</evidence>
<dbReference type="EMBL" id="JAQLWV010000037">
    <property type="protein sequence ID" value="MDB7935150.1"/>
    <property type="molecule type" value="Genomic_DNA"/>
</dbReference>
<reference evidence="1" key="2">
    <citation type="submission" date="2023-01" db="EMBL/GenBank/DDBJ databases">
        <title>Human gut microbiome strain richness.</title>
        <authorList>
            <person name="Chen-Liaw A."/>
        </authorList>
    </citation>
    <scope>NUCLEOTIDE SEQUENCE</scope>
    <source>
        <strain evidence="2">1001287st1_F4_1001285I_161205</strain>
        <strain evidence="1">2225st1_A6_2225SCRN_200828</strain>
    </source>
</reference>
<dbReference type="RefSeq" id="WP_009257876.1">
    <property type="nucleotide sequence ID" value="NZ_BAABXT010000001.1"/>
</dbReference>
<dbReference type="EMBL" id="WKPR01000008">
    <property type="protein sequence ID" value="MSB19883.1"/>
    <property type="molecule type" value="Genomic_DNA"/>
</dbReference>
<organism evidence="3 4">
    <name type="scientific">Flavonifractor plautii</name>
    <name type="common">Fusobacterium plautii</name>
    <dbReference type="NCBI Taxonomy" id="292800"/>
    <lineage>
        <taxon>Bacteria</taxon>
        <taxon>Bacillati</taxon>
        <taxon>Bacillota</taxon>
        <taxon>Clostridia</taxon>
        <taxon>Eubacteriales</taxon>
        <taxon>Oscillospiraceae</taxon>
        <taxon>Flavonifractor</taxon>
    </lineage>
</organism>
<reference evidence="3 4" key="1">
    <citation type="journal article" date="2019" name="Nat. Med.">
        <title>A library of human gut bacterial isolates paired with longitudinal multiomics data enables mechanistic microbiome research.</title>
        <authorList>
            <person name="Poyet M."/>
            <person name="Groussin M."/>
            <person name="Gibbons S.M."/>
            <person name="Avila-Pacheco J."/>
            <person name="Jiang X."/>
            <person name="Kearney S.M."/>
            <person name="Perrotta A.R."/>
            <person name="Berdy B."/>
            <person name="Zhao S."/>
            <person name="Lieberman T.D."/>
            <person name="Swanson P.K."/>
            <person name="Smith M."/>
            <person name="Roesemann S."/>
            <person name="Alexander J.E."/>
            <person name="Rich S.A."/>
            <person name="Livny J."/>
            <person name="Vlamakis H."/>
            <person name="Clish C."/>
            <person name="Bullock K."/>
            <person name="Deik A."/>
            <person name="Scott J."/>
            <person name="Pierce K.A."/>
            <person name="Xavier R.J."/>
            <person name="Alm E.J."/>
        </authorList>
    </citation>
    <scope>NUCLEOTIDE SEQUENCE [LARGE SCALE GENOMIC DNA]</scope>
    <source>
        <strain evidence="3 4">BIOML-A2</strain>
    </source>
</reference>
<name>A0A6I2R325_FLAPL</name>
<dbReference type="Proteomes" id="UP001211173">
    <property type="component" value="Unassembled WGS sequence"/>
</dbReference>
<dbReference type="Proteomes" id="UP000434475">
    <property type="component" value="Unassembled WGS sequence"/>
</dbReference>
<comment type="caution">
    <text evidence="3">The sequence shown here is derived from an EMBL/GenBank/DDBJ whole genome shotgun (WGS) entry which is preliminary data.</text>
</comment>
<accession>A0A6I2R325</accession>
<dbReference type="EMBL" id="JAQLWO010000001">
    <property type="protein sequence ID" value="MDB7904672.1"/>
    <property type="molecule type" value="Genomic_DNA"/>
</dbReference>
<proteinExistence type="predicted"/>
<evidence type="ECO:0000313" key="4">
    <source>
        <dbReference type="Proteomes" id="UP000434475"/>
    </source>
</evidence>
<dbReference type="Proteomes" id="UP001211006">
    <property type="component" value="Unassembled WGS sequence"/>
</dbReference>
<protein>
    <recommendedName>
        <fullName evidence="5">S1 motif domain-containing protein</fullName>
    </recommendedName>
</protein>
<sequence>MERLWRRGERHPIGSRRQAMIAGKYGGVFCNLPDGTVCMCNYSYQHEDSDFLVGDTVILVVQRYAEEKKQMYGKILSKW</sequence>
<gene>
    <name evidence="3" type="ORF">GKE97_10155</name>
    <name evidence="1" type="ORF">PND83_01640</name>
    <name evidence="2" type="ORF">PNE06_18865</name>
</gene>